<dbReference type="InterPro" id="IPR003439">
    <property type="entry name" value="ABC_transporter-like_ATP-bd"/>
</dbReference>
<dbReference type="SUPFAM" id="SSF52540">
    <property type="entry name" value="P-loop containing nucleoside triphosphate hydrolases"/>
    <property type="match status" value="1"/>
</dbReference>
<comment type="subcellular location">
    <subcellularLocation>
        <location evidence="1">Membrane</location>
        <topology evidence="1">Multi-pass membrane protein</topology>
    </subcellularLocation>
</comment>
<dbReference type="PROSITE" id="PS50893">
    <property type="entry name" value="ABC_TRANSPORTER_2"/>
    <property type="match status" value="1"/>
</dbReference>
<comment type="caution">
    <text evidence="11">The sequence shown here is derived from an EMBL/GenBank/DDBJ whole genome shotgun (WGS) entry which is preliminary data.</text>
</comment>
<dbReference type="Gene3D" id="1.20.1560.10">
    <property type="entry name" value="ABC transporter type 1, transmembrane domain"/>
    <property type="match status" value="1"/>
</dbReference>
<feature type="transmembrane region" description="Helical" evidence="8">
    <location>
        <begin position="56"/>
        <end position="73"/>
    </location>
</feature>
<dbReference type="AlphaFoldDB" id="A0A1J5QDC6"/>
<dbReference type="GO" id="GO:0005524">
    <property type="term" value="F:ATP binding"/>
    <property type="evidence" value="ECO:0007669"/>
    <property type="project" value="UniProtKB-KW"/>
</dbReference>
<dbReference type="InterPro" id="IPR036640">
    <property type="entry name" value="ABC1_TM_sf"/>
</dbReference>
<evidence type="ECO:0000256" key="5">
    <source>
        <dbReference type="ARBA" id="ARBA00022989"/>
    </source>
</evidence>
<keyword evidence="5 8" id="KW-1133">Transmembrane helix</keyword>
<dbReference type="GO" id="GO:0016887">
    <property type="term" value="F:ATP hydrolysis activity"/>
    <property type="evidence" value="ECO:0007669"/>
    <property type="project" value="InterPro"/>
</dbReference>
<keyword evidence="4 11" id="KW-0067">ATP-binding</keyword>
<evidence type="ECO:0000256" key="7">
    <source>
        <dbReference type="SAM" id="MobiDB-lite"/>
    </source>
</evidence>
<dbReference type="GO" id="GO:0015421">
    <property type="term" value="F:ABC-type oligopeptide transporter activity"/>
    <property type="evidence" value="ECO:0007669"/>
    <property type="project" value="TreeGrafter"/>
</dbReference>
<evidence type="ECO:0000256" key="1">
    <source>
        <dbReference type="ARBA" id="ARBA00004141"/>
    </source>
</evidence>
<evidence type="ECO:0000256" key="3">
    <source>
        <dbReference type="ARBA" id="ARBA00022741"/>
    </source>
</evidence>
<feature type="domain" description="ABC transmembrane type-1" evidence="10">
    <location>
        <begin position="25"/>
        <end position="302"/>
    </location>
</feature>
<feature type="region of interest" description="Disordered" evidence="7">
    <location>
        <begin position="558"/>
        <end position="577"/>
    </location>
</feature>
<evidence type="ECO:0000259" key="10">
    <source>
        <dbReference type="PROSITE" id="PS50929"/>
    </source>
</evidence>
<dbReference type="NCBIfam" id="TIGR01842">
    <property type="entry name" value="type_I_sec_PrtD"/>
    <property type="match status" value="1"/>
</dbReference>
<keyword evidence="2 8" id="KW-0812">Transmembrane</keyword>
<dbReference type="PROSITE" id="PS50929">
    <property type="entry name" value="ABC_TM1F"/>
    <property type="match status" value="1"/>
</dbReference>
<dbReference type="EMBL" id="MLJW01001493">
    <property type="protein sequence ID" value="OIQ77991.1"/>
    <property type="molecule type" value="Genomic_DNA"/>
</dbReference>
<dbReference type="InterPro" id="IPR017871">
    <property type="entry name" value="ABC_transporter-like_CS"/>
</dbReference>
<protein>
    <submittedName>
        <fullName evidence="11">Type I secretion system ATP-binding protein PrsD</fullName>
    </submittedName>
</protein>
<reference evidence="11" key="1">
    <citation type="submission" date="2016-10" db="EMBL/GenBank/DDBJ databases">
        <title>Sequence of Gallionella enrichment culture.</title>
        <authorList>
            <person name="Poehlein A."/>
            <person name="Muehling M."/>
            <person name="Daniel R."/>
        </authorList>
    </citation>
    <scope>NUCLEOTIDE SEQUENCE</scope>
</reference>
<dbReference type="PROSITE" id="PS00211">
    <property type="entry name" value="ABC_TRANSPORTER_1"/>
    <property type="match status" value="1"/>
</dbReference>
<feature type="domain" description="ABC transporter" evidence="9">
    <location>
        <begin position="333"/>
        <end position="568"/>
    </location>
</feature>
<dbReference type="GO" id="GO:0030256">
    <property type="term" value="C:type I protein secretion system complex"/>
    <property type="evidence" value="ECO:0007669"/>
    <property type="project" value="InterPro"/>
</dbReference>
<dbReference type="Pfam" id="PF00005">
    <property type="entry name" value="ABC_tran"/>
    <property type="match status" value="1"/>
</dbReference>
<name>A0A1J5QDC6_9ZZZZ</name>
<evidence type="ECO:0000256" key="4">
    <source>
        <dbReference type="ARBA" id="ARBA00022840"/>
    </source>
</evidence>
<keyword evidence="3" id="KW-0547">Nucleotide-binding</keyword>
<evidence type="ECO:0000256" key="8">
    <source>
        <dbReference type="SAM" id="Phobius"/>
    </source>
</evidence>
<evidence type="ECO:0000256" key="6">
    <source>
        <dbReference type="ARBA" id="ARBA00023136"/>
    </source>
</evidence>
<dbReference type="InterPro" id="IPR003593">
    <property type="entry name" value="AAA+_ATPase"/>
</dbReference>
<sequence>MIKTQIQASELKEALAPLSGDVKMAILFSFFVNIMILAPTWYMLEVYDRVVNSQDYRTLLMLTILIVFVYVLLEMLEWVRGRIMHEAGNRVDLALRERVFNAIFEAKLRQIAGGTTQALFDLKSIQDAIASPALMALIDLPFAIITFILIFAINMTLGWFALAGAALLGMVAIVNQYRVQPPLMEANRHSIAAQNYAGSAIRNAQVIEAMGMMGRIRANWMEKQDALLRAQALASDRAGVNASLSKLVTTLQGSLLLGLGCYLLLQGELSGGGSMMIIGSILGGRVLAPLVTIVGNWRTIMNTQDAIGRLDKFLKFLPETKSGMALPQPSGYLSVEGAMAAPPNSQVPILKGVSFRLPAGESLGVVGPSASGKTTLARLITGIWPAFNGKVRLDGADIYTWNKAELGPHVGYLPQDVELFDGTLAENIARFGEVDLDKVKAAAQLVGLTNFIDSLKDGYKTQVGEDGAFLSGGQRQLVALARAVYDNPRFVVLDEPNSSLDEAGDAALMRTLAFLKSAGTTVIVITHRGQVLTALDNIMVLVDGQIKAFGPRDDVLNSLNPQSAASPSAQPSGGTTA</sequence>
<feature type="transmembrane region" description="Helical" evidence="8">
    <location>
        <begin position="133"/>
        <end position="153"/>
    </location>
</feature>
<accession>A0A1J5QDC6</accession>
<dbReference type="InterPro" id="IPR011527">
    <property type="entry name" value="ABC1_TM_dom"/>
</dbReference>
<dbReference type="SMART" id="SM00382">
    <property type="entry name" value="AAA"/>
    <property type="match status" value="1"/>
</dbReference>
<dbReference type="PANTHER" id="PTHR43394">
    <property type="entry name" value="ATP-DEPENDENT PERMEASE MDL1, MITOCHONDRIAL"/>
    <property type="match status" value="1"/>
</dbReference>
<dbReference type="InterPro" id="IPR039421">
    <property type="entry name" value="Type_1_exporter"/>
</dbReference>
<dbReference type="InterPro" id="IPR010128">
    <property type="entry name" value="ATPase_T1SS_PrtD-like"/>
</dbReference>
<dbReference type="Pfam" id="PF00664">
    <property type="entry name" value="ABC_membrane"/>
    <property type="match status" value="1"/>
</dbReference>
<feature type="transmembrane region" description="Helical" evidence="8">
    <location>
        <begin position="159"/>
        <end position="179"/>
    </location>
</feature>
<evidence type="ECO:0000256" key="2">
    <source>
        <dbReference type="ARBA" id="ARBA00022692"/>
    </source>
</evidence>
<dbReference type="Gene3D" id="3.40.50.300">
    <property type="entry name" value="P-loop containing nucleotide triphosphate hydrolases"/>
    <property type="match status" value="1"/>
</dbReference>
<organism evidence="11">
    <name type="scientific">mine drainage metagenome</name>
    <dbReference type="NCBI Taxonomy" id="410659"/>
    <lineage>
        <taxon>unclassified sequences</taxon>
        <taxon>metagenomes</taxon>
        <taxon>ecological metagenomes</taxon>
    </lineage>
</organism>
<feature type="compositionally biased region" description="Low complexity" evidence="7">
    <location>
        <begin position="561"/>
        <end position="577"/>
    </location>
</feature>
<dbReference type="InterPro" id="IPR027417">
    <property type="entry name" value="P-loop_NTPase"/>
</dbReference>
<gene>
    <name evidence="11" type="primary">prsD_1</name>
    <name evidence="11" type="ORF">GALL_403120</name>
</gene>
<dbReference type="PANTHER" id="PTHR43394:SF1">
    <property type="entry name" value="ATP-BINDING CASSETTE SUB-FAMILY B MEMBER 10, MITOCHONDRIAL"/>
    <property type="match status" value="1"/>
</dbReference>
<dbReference type="GO" id="GO:0016020">
    <property type="term" value="C:membrane"/>
    <property type="evidence" value="ECO:0007669"/>
    <property type="project" value="UniProtKB-SubCell"/>
</dbReference>
<dbReference type="SUPFAM" id="SSF90123">
    <property type="entry name" value="ABC transporter transmembrane region"/>
    <property type="match status" value="1"/>
</dbReference>
<evidence type="ECO:0000313" key="11">
    <source>
        <dbReference type="EMBL" id="OIQ77991.1"/>
    </source>
</evidence>
<evidence type="ECO:0000259" key="9">
    <source>
        <dbReference type="PROSITE" id="PS50893"/>
    </source>
</evidence>
<keyword evidence="6 8" id="KW-0472">Membrane</keyword>
<feature type="transmembrane region" description="Helical" evidence="8">
    <location>
        <begin position="25"/>
        <end position="44"/>
    </location>
</feature>
<proteinExistence type="predicted"/>
<dbReference type="GO" id="GO:0030253">
    <property type="term" value="P:protein secretion by the type I secretion system"/>
    <property type="evidence" value="ECO:0007669"/>
    <property type="project" value="InterPro"/>
</dbReference>